<dbReference type="GO" id="GO:0006351">
    <property type="term" value="P:DNA-templated transcription"/>
    <property type="evidence" value="ECO:0007669"/>
    <property type="project" value="InterPro"/>
</dbReference>
<evidence type="ECO:0000313" key="2">
    <source>
        <dbReference type="EMBL" id="QVU40006.1"/>
    </source>
</evidence>
<dbReference type="InterPro" id="IPR008723">
    <property type="entry name" value="RNA_pol_orbivir"/>
</dbReference>
<organism evidence="2">
    <name type="scientific">Amate virus</name>
    <dbReference type="NCBI Taxonomy" id="2838393"/>
    <lineage>
        <taxon>Viruses</taxon>
        <taxon>Riboviria</taxon>
    </lineage>
</organism>
<dbReference type="GO" id="GO:0003723">
    <property type="term" value="F:RNA binding"/>
    <property type="evidence" value="ECO:0007669"/>
    <property type="project" value="InterPro"/>
</dbReference>
<dbReference type="Pfam" id="PF05788">
    <property type="entry name" value="Orbi_VP1"/>
    <property type="match status" value="1"/>
</dbReference>
<reference evidence="2" key="1">
    <citation type="journal article" date="2021" name="Viruses">
        <title>Bat Flies of the Family Streblidae (Diptera: Hippoboscoidea) Host Relatives of Medically and Agriculturally Important Bat-Associated Viruses.</title>
        <authorList>
            <person name="Ramirez-Martinez M.M."/>
            <person name="Bennett A.J."/>
            <person name="Dunn C.D."/>
            <person name="Yuill T.M."/>
            <person name="Goldberg T.L."/>
        </authorList>
    </citation>
    <scope>NUCLEOTIDE SEQUENCE</scope>
    <source>
        <strain evidence="2">JAL01</strain>
    </source>
</reference>
<dbReference type="GO" id="GO:0003968">
    <property type="term" value="F:RNA-directed RNA polymerase activity"/>
    <property type="evidence" value="ECO:0007669"/>
    <property type="project" value="InterPro"/>
</dbReference>
<dbReference type="GO" id="GO:0019079">
    <property type="term" value="P:viral genome replication"/>
    <property type="evidence" value="ECO:0007669"/>
    <property type="project" value="InterPro"/>
</dbReference>
<accession>A0A8E7DKK9</accession>
<dbReference type="PROSITE" id="PS50523">
    <property type="entry name" value="RDRP_DSRNA_REO"/>
    <property type="match status" value="1"/>
</dbReference>
<dbReference type="InterPro" id="IPR007097">
    <property type="entry name" value="RNA-dir_pol_reovirus"/>
</dbReference>
<dbReference type="EMBL" id="MW798171">
    <property type="protein sequence ID" value="QVU40006.1"/>
    <property type="molecule type" value="mRNA"/>
</dbReference>
<protein>
    <submittedName>
        <fullName evidence="2">VP1</fullName>
    </submittedName>
</protein>
<name>A0A8E7DKK9_9VIRU</name>
<proteinExistence type="evidence at transcript level"/>
<evidence type="ECO:0000259" key="1">
    <source>
        <dbReference type="PROSITE" id="PS50523"/>
    </source>
</evidence>
<sequence>MTSIEHRFLIVHASLHRILPQLEFPNDKNQPAIYRYYKYSSYFLRKEQGTQITRPKTFKGLIVAEEATWERILEDVSCEGDEVEMTYERFITSIRTLDELEPEEEFLRFYAIEEPHPFNTFVAHRALKESAVYGDTALRHWTALIVEISKSLKHVPLGLSVMSRFVRERGAPLRQNTRDLAKIDDCALTHMIPLFVEMCLAESFSEINILMRSIEEGIEHTSIAGMKFQLYDVVREFFKVILPHPKKVNNMLRAAYTWFVKNWGTGSDEMTILVSRASDDRNSKDVRYEGYRREKNVWAKMMRHSAFFRRSLHANQEKVQEAIDYANGICDVDIDMPIFKHLLRNTFRTEFNPRDMCHVLLASYLLSIQTIAGYGRAWAMNKSDDPEKILKDAPDNYVTRLREKTRDNILRLYKEAETHGYTIVQPEDMYTSLLRLAKNTSSGMSVEVDIRRVYGPNAERRVAFEKIKSRQKALVVFLQGDKIYSRENMLKAYNSKKSFQTKGSRDVPIKSTRTVYSIHIGILAPQLIMTLPLNEYVSKIGGITTRDQKKLGSKIIVGDLEATGSRVMDAADTFRNSSDLSVMTLAIDYADYDQHMSVQNFRSGMLDALKRVALEHGHLQYEGWTAMDMVEAGWGDGRIVNSKWLGNRKIYIASRKAFEELADDKKERVQGDPLSMAPPGTEIINDHRDVVAPRDASDATLLVANDGSDLAMISTHLSGENSTLVANSAHNAGIGEIMIEHVSEQQPGVIDVLSEQYVGDDTLMYLRVHTKDAHVFDELVSNVMNAIKLCGHEASESKTTFLPGSCEKTQTHAKQGIYIPQDRMMMISSERRKDIEDVQGYMRAQISTYITKVSRGFSEELAHLILMFKCSMVGYRKFKRTIYDGRYRNRTFYTSEDGMTLVRIRHPLTLYLPIDWNGFGGNPYALNIIMTPELFMDLSMMEDCRDITETLFSIVGRAEPLWNETGADTRQLSSESPMGLYTKLTRPMVRAALAAGELREQIDQLPLQGFGPYRLSKTMMRSAILKESRARTLLTSGYEESYQEKLNEWRPRTLYYAPGGQKREITGLYSKMFHLEIHEEDVVVRHHHPDVNLSKTFLSQKTILGNRTMRRQRMSYIDRIDNILRGDVVMRGFITANHIMGMLEELGTNHTLEDMSTIFQLMNISPRVSERLARYVCSERATFDTLMLAKGGVGGDEFSMSLDLLTDEKWDKMIDAPRILMKTEMDALALHASQLIMLRAAKGRSVTKMIFTNPEIHKLRVRNARIRARMMNRKTLNALCGTLRRLSTALVQCQ</sequence>
<feature type="domain" description="RdRp catalytic" evidence="1">
    <location>
        <begin position="555"/>
        <end position="807"/>
    </location>
</feature>